<dbReference type="Pfam" id="PF00486">
    <property type="entry name" value="Trans_reg_C"/>
    <property type="match status" value="1"/>
</dbReference>
<dbReference type="PROSITE" id="PS51755">
    <property type="entry name" value="OMPR_PHOB"/>
    <property type="match status" value="1"/>
</dbReference>
<dbReference type="Proteomes" id="UP001157186">
    <property type="component" value="Unassembled WGS sequence"/>
</dbReference>
<dbReference type="SMART" id="SM00862">
    <property type="entry name" value="Trans_reg_C"/>
    <property type="match status" value="1"/>
</dbReference>
<evidence type="ECO:0000256" key="5">
    <source>
        <dbReference type="SAM" id="Phobius"/>
    </source>
</evidence>
<dbReference type="SUPFAM" id="SSF46894">
    <property type="entry name" value="C-terminal effector domain of the bipartite response regulators"/>
    <property type="match status" value="1"/>
</dbReference>
<gene>
    <name evidence="7" type="ORF">tinsulaeT_29720</name>
</gene>
<feature type="region of interest" description="Disordered" evidence="4">
    <location>
        <begin position="109"/>
        <end position="154"/>
    </location>
</feature>
<dbReference type="Gene3D" id="1.10.10.10">
    <property type="entry name" value="Winged helix-like DNA-binding domain superfamily/Winged helix DNA-binding domain"/>
    <property type="match status" value="1"/>
</dbReference>
<keyword evidence="5" id="KW-1133">Transmembrane helix</keyword>
<reference evidence="7 8" key="1">
    <citation type="submission" date="2023-03" db="EMBL/GenBank/DDBJ databases">
        <title>Draft genome sequence of Thalassotalea insulae KCTC 62186T.</title>
        <authorList>
            <person name="Sawabe T."/>
        </authorList>
    </citation>
    <scope>NUCLEOTIDE SEQUENCE [LARGE SCALE GENOMIC DNA]</scope>
    <source>
        <strain evidence="7 8">KCTC 62186</strain>
    </source>
</reference>
<dbReference type="PANTHER" id="PTHR36842">
    <property type="entry name" value="PROTEIN TOLB HOMOLOG"/>
    <property type="match status" value="1"/>
</dbReference>
<feature type="compositionally biased region" description="Polar residues" evidence="4">
    <location>
        <begin position="130"/>
        <end position="141"/>
    </location>
</feature>
<keyword evidence="8" id="KW-1185">Reference proteome</keyword>
<accession>A0ABQ6GUR6</accession>
<dbReference type="InterPro" id="IPR011659">
    <property type="entry name" value="WD40"/>
</dbReference>
<evidence type="ECO:0000256" key="1">
    <source>
        <dbReference type="ARBA" id="ARBA00009820"/>
    </source>
</evidence>
<dbReference type="SUPFAM" id="SSF82171">
    <property type="entry name" value="DPP6 N-terminal domain-like"/>
    <property type="match status" value="2"/>
</dbReference>
<evidence type="ECO:0000313" key="8">
    <source>
        <dbReference type="Proteomes" id="UP001157186"/>
    </source>
</evidence>
<feature type="compositionally biased region" description="Basic and acidic residues" evidence="4">
    <location>
        <begin position="109"/>
        <end position="124"/>
    </location>
</feature>
<dbReference type="InterPro" id="IPR011042">
    <property type="entry name" value="6-blade_b-propeller_TolB-like"/>
</dbReference>
<keyword evidence="5" id="KW-0812">Transmembrane</keyword>
<name>A0ABQ6GUR6_9GAMM</name>
<dbReference type="CDD" id="cd00383">
    <property type="entry name" value="trans_reg_C"/>
    <property type="match status" value="1"/>
</dbReference>
<keyword evidence="5" id="KW-0472">Membrane</keyword>
<feature type="DNA-binding region" description="OmpR/PhoB-type" evidence="3">
    <location>
        <begin position="2"/>
        <end position="105"/>
    </location>
</feature>
<dbReference type="RefSeq" id="WP_284245553.1">
    <property type="nucleotide sequence ID" value="NZ_BSST01000001.1"/>
</dbReference>
<evidence type="ECO:0000256" key="4">
    <source>
        <dbReference type="SAM" id="MobiDB-lite"/>
    </source>
</evidence>
<protein>
    <recommendedName>
        <fullName evidence="6">OmpR/PhoB-type domain-containing protein</fullName>
    </recommendedName>
</protein>
<feature type="domain" description="OmpR/PhoB-type" evidence="6">
    <location>
        <begin position="2"/>
        <end position="105"/>
    </location>
</feature>
<evidence type="ECO:0000259" key="6">
    <source>
        <dbReference type="PROSITE" id="PS51755"/>
    </source>
</evidence>
<organism evidence="7 8">
    <name type="scientific">Thalassotalea insulae</name>
    <dbReference type="NCBI Taxonomy" id="2056778"/>
    <lineage>
        <taxon>Bacteria</taxon>
        <taxon>Pseudomonadati</taxon>
        <taxon>Pseudomonadota</taxon>
        <taxon>Gammaproteobacteria</taxon>
        <taxon>Alteromonadales</taxon>
        <taxon>Colwelliaceae</taxon>
        <taxon>Thalassotalea</taxon>
    </lineage>
</organism>
<comment type="similarity">
    <text evidence="1">Belongs to the TolB family.</text>
</comment>
<feature type="transmembrane region" description="Helical" evidence="5">
    <location>
        <begin position="186"/>
        <end position="209"/>
    </location>
</feature>
<evidence type="ECO:0000256" key="3">
    <source>
        <dbReference type="PROSITE-ProRule" id="PRU01091"/>
    </source>
</evidence>
<dbReference type="InterPro" id="IPR001867">
    <property type="entry name" value="OmpR/PhoB-type_DNA-bd"/>
</dbReference>
<evidence type="ECO:0000313" key="7">
    <source>
        <dbReference type="EMBL" id="GLX79632.1"/>
    </source>
</evidence>
<proteinExistence type="inferred from homology"/>
<comment type="caution">
    <text evidence="7">The sequence shown here is derived from an EMBL/GenBank/DDBJ whole genome shotgun (WGS) entry which is preliminary data.</text>
</comment>
<dbReference type="Pfam" id="PF07676">
    <property type="entry name" value="PD40"/>
    <property type="match status" value="1"/>
</dbReference>
<dbReference type="InterPro" id="IPR016032">
    <property type="entry name" value="Sig_transdc_resp-reg_C-effctor"/>
</dbReference>
<dbReference type="Gene3D" id="2.120.10.30">
    <property type="entry name" value="TolB, C-terminal domain"/>
    <property type="match status" value="2"/>
</dbReference>
<sequence>MKRQFHINNYFIEVDKNQITNTECDTQDALVNVPPKSLEVLLVLIENTPSVVSVETIMDKVWGNTVVSPNSVQRCIAQLRKAMGDNSKLQTIIKTHAKKGYSLEANVRLAKEPQENSNTEERKQPLINRAGSSSTFEASNIQHEKSNASENLQNSDKTTINERISPTVLNKTEQLKENKSRWHQRLINLKAIIIILIVFMLVISSFHLLPSSTRNLELNSLTPILVSDAKETNASYSPDGNAIVFHRFDGFCANNIWLYDLTDNQEHQLTLSTGFYGSHQFTPDGKKLAFMAKETCSSTNAANKDITNTDHDIVLRQCWNLMTLDIEQALTSAMEPEVAVSCHDGELSNPVWLDNGNIAVLKKKNDRWHVVKYMPDATIEKTLYAPGKLNIYHLGHLPENNELYVIGINDKSEHLLQRIDTQGNVITSHPIERKDGLLPYRLIYPFEDPFTHQLAFTTGKRLFSLSFDGKVSKLSQLPYNDLSRHSFHPDGRSIIATQGKVDLDISKTSFDALASKLEPEFNQLAHFNAVHQPYKSLTRSAHAEFDAHFQPNGELIAFISDRSGQEQIWLKRGQQISQLTQFPTDTVIESFAWSPQGNSLIAAVNGQLIEIDIDKTQQVIDLPYPITEVYQWLSDDNLLLKVRIQGVLKVATYNIATKDLTPLTTTQVKWAQISDTAGLIYQDEFNQYWQQSDSGAVHLATLNNQSASTRFILRADNIWSFNQDYRLWQYHIKQQTLDFIGHVSSQIAYFSDVKGEQLLLTQIISARKDIVKLKHTPLVE</sequence>
<dbReference type="EMBL" id="BSST01000001">
    <property type="protein sequence ID" value="GLX79632.1"/>
    <property type="molecule type" value="Genomic_DNA"/>
</dbReference>
<keyword evidence="2 3" id="KW-0238">DNA-binding</keyword>
<dbReference type="InterPro" id="IPR036388">
    <property type="entry name" value="WH-like_DNA-bd_sf"/>
</dbReference>
<evidence type="ECO:0000256" key="2">
    <source>
        <dbReference type="ARBA" id="ARBA00023125"/>
    </source>
</evidence>